<dbReference type="SFLD" id="SFLDG01144">
    <property type="entry name" value="C2.B.4:_PGP_Like"/>
    <property type="match status" value="1"/>
</dbReference>
<organism evidence="1 2">
    <name type="scientific">Selenomonas ruminantium</name>
    <dbReference type="NCBI Taxonomy" id="971"/>
    <lineage>
        <taxon>Bacteria</taxon>
        <taxon>Bacillati</taxon>
        <taxon>Bacillota</taxon>
        <taxon>Negativicutes</taxon>
        <taxon>Selenomonadales</taxon>
        <taxon>Selenomonadaceae</taxon>
        <taxon>Selenomonas</taxon>
    </lineage>
</organism>
<dbReference type="RefSeq" id="WP_073090906.1">
    <property type="nucleotide sequence ID" value="NZ_FRBC01000020.1"/>
</dbReference>
<protein>
    <recommendedName>
        <fullName evidence="3">Cof-like hydrolase</fullName>
    </recommendedName>
</protein>
<dbReference type="InterPro" id="IPR023214">
    <property type="entry name" value="HAD_sf"/>
</dbReference>
<name>A0A1M6VPY0_SELRU</name>
<evidence type="ECO:0000313" key="1">
    <source>
        <dbReference type="EMBL" id="SHK83553.1"/>
    </source>
</evidence>
<dbReference type="NCBIfam" id="TIGR01484">
    <property type="entry name" value="HAD-SF-IIB"/>
    <property type="match status" value="1"/>
</dbReference>
<dbReference type="SUPFAM" id="SSF56784">
    <property type="entry name" value="HAD-like"/>
    <property type="match status" value="1"/>
</dbReference>
<dbReference type="AlphaFoldDB" id="A0A1M6VPY0"/>
<reference evidence="1 2" key="1">
    <citation type="submission" date="2016-11" db="EMBL/GenBank/DDBJ databases">
        <authorList>
            <person name="Jaros S."/>
            <person name="Januszkiewicz K."/>
            <person name="Wedrychowicz H."/>
        </authorList>
    </citation>
    <scope>NUCLEOTIDE SEQUENCE [LARGE SCALE GENOMIC DNA]</scope>
    <source>
        <strain evidence="1 2">HD4</strain>
    </source>
</reference>
<dbReference type="SFLD" id="SFLDS00003">
    <property type="entry name" value="Haloacid_Dehalogenase"/>
    <property type="match status" value="1"/>
</dbReference>
<proteinExistence type="predicted"/>
<dbReference type="Gene3D" id="3.30.1240.10">
    <property type="match status" value="1"/>
</dbReference>
<dbReference type="InterPro" id="IPR036412">
    <property type="entry name" value="HAD-like_sf"/>
</dbReference>
<dbReference type="CDD" id="cd07516">
    <property type="entry name" value="HAD_Pase"/>
    <property type="match status" value="1"/>
</dbReference>
<evidence type="ECO:0008006" key="3">
    <source>
        <dbReference type="Google" id="ProtNLM"/>
    </source>
</evidence>
<accession>A0A1M6VPY0</accession>
<dbReference type="OrthoDB" id="9781413at2"/>
<dbReference type="Gene3D" id="3.40.50.1000">
    <property type="entry name" value="HAD superfamily/HAD-like"/>
    <property type="match status" value="1"/>
</dbReference>
<dbReference type="PANTHER" id="PTHR10000:SF8">
    <property type="entry name" value="HAD SUPERFAMILY HYDROLASE-LIKE, TYPE 3"/>
    <property type="match status" value="1"/>
</dbReference>
<dbReference type="PANTHER" id="PTHR10000">
    <property type="entry name" value="PHOSPHOSERINE PHOSPHATASE"/>
    <property type="match status" value="1"/>
</dbReference>
<dbReference type="Proteomes" id="UP000184263">
    <property type="component" value="Unassembled WGS sequence"/>
</dbReference>
<dbReference type="PROSITE" id="PS01229">
    <property type="entry name" value="COF_2"/>
    <property type="match status" value="1"/>
</dbReference>
<dbReference type="NCBIfam" id="TIGR00099">
    <property type="entry name" value="Cof-subfamily"/>
    <property type="match status" value="1"/>
</dbReference>
<dbReference type="Pfam" id="PF08282">
    <property type="entry name" value="Hydrolase_3"/>
    <property type="match status" value="1"/>
</dbReference>
<sequence length="267" mass="28837">MAIKLLATDLDGTLLRSGKPVSAGNIAAAQAAAREGTVVTIATGRMYQAALPVAKALGLDVPIITYNGALIKSTSGKIYYEHYLDEDICRRITDFCAERKWYLQSYSGDNLYYSDSGEFSKRYELSQKVIGEEVGYAGMRKQVSRMYKMLIITAGADVTQNWMAELRAEFGDSISLTQSAPDFIEIIAPGVSKAAGLQKLADILDIDICETMAIGDANNDLPMLRAAGFSVAMGNAADDIKAVTNAVTGNCDDDGWAQAVNQYILKQ</sequence>
<dbReference type="GO" id="GO:0005829">
    <property type="term" value="C:cytosol"/>
    <property type="evidence" value="ECO:0007669"/>
    <property type="project" value="TreeGrafter"/>
</dbReference>
<dbReference type="EMBL" id="FRBC01000020">
    <property type="protein sequence ID" value="SHK83553.1"/>
    <property type="molecule type" value="Genomic_DNA"/>
</dbReference>
<evidence type="ECO:0000313" key="2">
    <source>
        <dbReference type="Proteomes" id="UP000184263"/>
    </source>
</evidence>
<dbReference type="SFLD" id="SFLDG01140">
    <property type="entry name" value="C2.B:_Phosphomannomutase_and_P"/>
    <property type="match status" value="1"/>
</dbReference>
<dbReference type="InterPro" id="IPR000150">
    <property type="entry name" value="Cof"/>
</dbReference>
<dbReference type="GO" id="GO:0000287">
    <property type="term" value="F:magnesium ion binding"/>
    <property type="evidence" value="ECO:0007669"/>
    <property type="project" value="TreeGrafter"/>
</dbReference>
<dbReference type="GO" id="GO:0016791">
    <property type="term" value="F:phosphatase activity"/>
    <property type="evidence" value="ECO:0007669"/>
    <property type="project" value="UniProtKB-ARBA"/>
</dbReference>
<gene>
    <name evidence="1" type="ORF">SAMN05216582_1202</name>
</gene>
<dbReference type="InterPro" id="IPR006379">
    <property type="entry name" value="HAD-SF_hydro_IIB"/>
</dbReference>